<dbReference type="Pfam" id="PF07833">
    <property type="entry name" value="Cu_amine_oxidN1"/>
    <property type="match status" value="1"/>
</dbReference>
<evidence type="ECO:0000259" key="2">
    <source>
        <dbReference type="Pfam" id="PF07833"/>
    </source>
</evidence>
<organism evidence="3 4">
    <name type="scientific">Paenibacillus terricola</name>
    <dbReference type="NCBI Taxonomy" id="2763503"/>
    <lineage>
        <taxon>Bacteria</taxon>
        <taxon>Bacillati</taxon>
        <taxon>Bacillota</taxon>
        <taxon>Bacilli</taxon>
        <taxon>Bacillales</taxon>
        <taxon>Paenibacillaceae</taxon>
        <taxon>Paenibacillus</taxon>
    </lineage>
</organism>
<protein>
    <recommendedName>
        <fullName evidence="2">Copper amine oxidase-like N-terminal domain-containing protein</fullName>
    </recommendedName>
</protein>
<dbReference type="RefSeq" id="WP_191204863.1">
    <property type="nucleotide sequence ID" value="NZ_JACXZA010000004.1"/>
</dbReference>
<sequence length="230" mass="24334">MTNMMKKSVLGVMVLGMTVAGAGGVYAGTNLQKITAYLNGSLDIQVSGSHFTAKDGNGNKLSPITYNNTTYLPVRAVSDALNVPIVYDAATQQVRIGTGTTAAVVDVTYTAAQIKAIKAAFAGFDGFETAYAPTLMNKGDAFQKAVGTGDGVNLVFSHMIVNVSPRDYSDGYESKEVTLSNGVKAKWYTPSDVPMLSFQLDDRIVTISSPDQMVSKAQLEKIAVGVAKLK</sequence>
<name>A0ABR8MZQ8_9BACL</name>
<dbReference type="Proteomes" id="UP000609346">
    <property type="component" value="Unassembled WGS sequence"/>
</dbReference>
<evidence type="ECO:0000313" key="4">
    <source>
        <dbReference type="Proteomes" id="UP000609346"/>
    </source>
</evidence>
<accession>A0ABR8MZQ8</accession>
<gene>
    <name evidence="3" type="ORF">H8B09_17545</name>
</gene>
<feature type="domain" description="Copper amine oxidase-like N-terminal" evidence="2">
    <location>
        <begin position="61"/>
        <end position="114"/>
    </location>
</feature>
<reference evidence="3 4" key="1">
    <citation type="submission" date="2020-09" db="EMBL/GenBank/DDBJ databases">
        <title>Paenibacillus sp. strain PR3 16S rRNA gene Genome sequencing and assembly.</title>
        <authorList>
            <person name="Kim J."/>
        </authorList>
    </citation>
    <scope>NUCLEOTIDE SEQUENCE [LARGE SCALE GENOMIC DNA]</scope>
    <source>
        <strain evidence="3 4">PR3</strain>
    </source>
</reference>
<feature type="chain" id="PRO_5047013346" description="Copper amine oxidase-like N-terminal domain-containing protein" evidence="1">
    <location>
        <begin position="23"/>
        <end position="230"/>
    </location>
</feature>
<comment type="caution">
    <text evidence="3">The sequence shown here is derived from an EMBL/GenBank/DDBJ whole genome shotgun (WGS) entry which is preliminary data.</text>
</comment>
<dbReference type="InterPro" id="IPR012854">
    <property type="entry name" value="Cu_amine_oxidase-like_N"/>
</dbReference>
<feature type="signal peptide" evidence="1">
    <location>
        <begin position="1"/>
        <end position="22"/>
    </location>
</feature>
<evidence type="ECO:0000256" key="1">
    <source>
        <dbReference type="SAM" id="SignalP"/>
    </source>
</evidence>
<evidence type="ECO:0000313" key="3">
    <source>
        <dbReference type="EMBL" id="MBD3920572.1"/>
    </source>
</evidence>
<dbReference type="EMBL" id="JACXZA010000004">
    <property type="protein sequence ID" value="MBD3920572.1"/>
    <property type="molecule type" value="Genomic_DNA"/>
</dbReference>
<keyword evidence="1" id="KW-0732">Signal</keyword>
<keyword evidence="4" id="KW-1185">Reference proteome</keyword>
<proteinExistence type="predicted"/>